<feature type="region of interest" description="Disordered" evidence="1">
    <location>
        <begin position="91"/>
        <end position="117"/>
    </location>
</feature>
<dbReference type="OrthoDB" id="3248986at2759"/>
<evidence type="ECO:0000313" key="3">
    <source>
        <dbReference type="Proteomes" id="UP000059188"/>
    </source>
</evidence>
<protein>
    <recommendedName>
        <fullName evidence="4">Transposase family Tnp2 protein</fullName>
    </recommendedName>
</protein>
<dbReference type="STRING" id="1108050.A0A0B7FTB4"/>
<reference evidence="2 3" key="1">
    <citation type="submission" date="2014-11" db="EMBL/GenBank/DDBJ databases">
        <authorList>
            <person name="Wibberg Daniel"/>
        </authorList>
    </citation>
    <scope>NUCLEOTIDE SEQUENCE [LARGE SCALE GENOMIC DNA]</scope>
    <source>
        <strain evidence="2">Rhizoctonia solani AG1-IB 7/3/14</strain>
    </source>
</reference>
<feature type="compositionally biased region" description="Acidic residues" evidence="1">
    <location>
        <begin position="199"/>
        <end position="218"/>
    </location>
</feature>
<evidence type="ECO:0000256" key="1">
    <source>
        <dbReference type="SAM" id="MobiDB-lite"/>
    </source>
</evidence>
<feature type="compositionally biased region" description="Basic and acidic residues" evidence="1">
    <location>
        <begin position="21"/>
        <end position="33"/>
    </location>
</feature>
<evidence type="ECO:0008006" key="4">
    <source>
        <dbReference type="Google" id="ProtNLM"/>
    </source>
</evidence>
<accession>A0A0B7FTB4</accession>
<gene>
    <name evidence="2" type="ORF">RSOLAG1IB_12406</name>
</gene>
<organism evidence="2 3">
    <name type="scientific">Thanatephorus cucumeris (strain AG1-IB / isolate 7/3/14)</name>
    <name type="common">Lettuce bottom rot fungus</name>
    <name type="synonym">Rhizoctonia solani</name>
    <dbReference type="NCBI Taxonomy" id="1108050"/>
    <lineage>
        <taxon>Eukaryota</taxon>
        <taxon>Fungi</taxon>
        <taxon>Dikarya</taxon>
        <taxon>Basidiomycota</taxon>
        <taxon>Agaricomycotina</taxon>
        <taxon>Agaricomycetes</taxon>
        <taxon>Cantharellales</taxon>
        <taxon>Ceratobasidiaceae</taxon>
        <taxon>Rhizoctonia</taxon>
        <taxon>Rhizoctonia solani AG-1</taxon>
    </lineage>
</organism>
<keyword evidence="3" id="KW-1185">Reference proteome</keyword>
<feature type="region of interest" description="Disordered" evidence="1">
    <location>
        <begin position="21"/>
        <end position="58"/>
    </location>
</feature>
<dbReference type="AlphaFoldDB" id="A0A0B7FTB4"/>
<sequence>MPTYCYCARCKGEVKQKPRTIDDHKTRYPREATQEDVQEGLGGTYDSSGREAYSPKGFPVPLIPDLSAPSISRAPSPIGERETVELSINVGVPEEPSNDNRLETQPRRPSTGIPDGFDIEDAELVAEAEEERRYSFNQLLDNGSLDNGIDPAHRLLDDERVIFDEAEVIEDDDIYNENLGLPDEDNQQQDNAMLMFEYPPDDDEPPPQDDDPGPEDGPDAYYAAFREPAVIRNSYIDILIQKTRYGSTHQSLNHQLRAMRRALSNRPDIHVEDIANMAQTMGTVERRLGVDMNGMITTFTLCPTCNRRYAPDYIAEAVTNICLNVGCDGVLFTVRRLASGSSRRVSNLTFPFASPIVWLQHLLSLAGTAELLQTWRTEEDDRDRLLGPIASEVWMENIDMNRPLGDISDGWGWRSTEAGLGRFYDPNTGDVTDQRMIAEPIRFVSLPFGLSLSLNTDWFQATKEGNYSIGACYLVLNNLPRHLRFLRENISLSLIMPGPNEPNDYAIDQMLGPLIDEILRLQQGVRMTIREGDPPVYREEVIHAQLDFHIADLIARIKMGGGAGVKSERNFCLYCHTRLSALLTPAGFTRQGFVPRDPEEELRNAYRWRALPTAEERRNLFEDTGNRFVPLHRIPGWHTCTSSPPDSMHLLYLGATNWIVKQVLVGPGMLNKRHLGDQDPKAIFDQCLETMWMPGNFQRLPPKVLQSFFSHYFTKYSHIQSI</sequence>
<proteinExistence type="predicted"/>
<dbReference type="EMBL" id="LN679616">
    <property type="protein sequence ID" value="CEL61191.1"/>
    <property type="molecule type" value="Genomic_DNA"/>
</dbReference>
<evidence type="ECO:0000313" key="2">
    <source>
        <dbReference type="EMBL" id="CEL61191.1"/>
    </source>
</evidence>
<dbReference type="Proteomes" id="UP000059188">
    <property type="component" value="Unassembled WGS sequence"/>
</dbReference>
<name>A0A0B7FTB4_THACB</name>
<feature type="region of interest" description="Disordered" evidence="1">
    <location>
        <begin position="196"/>
        <end position="220"/>
    </location>
</feature>